<dbReference type="InterPro" id="IPR038921">
    <property type="entry name" value="YOR389W-like"/>
</dbReference>
<evidence type="ECO:0000256" key="1">
    <source>
        <dbReference type="SAM" id="SignalP"/>
    </source>
</evidence>
<dbReference type="EMBL" id="JAGFBS010000003">
    <property type="protein sequence ID" value="KAG6380159.1"/>
    <property type="molecule type" value="Genomic_DNA"/>
</dbReference>
<comment type="caution">
    <text evidence="2">The sequence shown here is derived from an EMBL/GenBank/DDBJ whole genome shotgun (WGS) entry which is preliminary data.</text>
</comment>
<evidence type="ECO:0000313" key="3">
    <source>
        <dbReference type="Proteomes" id="UP000683000"/>
    </source>
</evidence>
<dbReference type="Proteomes" id="UP000683000">
    <property type="component" value="Unassembled WGS sequence"/>
</dbReference>
<organism evidence="2 3">
    <name type="scientific">Boletus reticuloceps</name>
    <dbReference type="NCBI Taxonomy" id="495285"/>
    <lineage>
        <taxon>Eukaryota</taxon>
        <taxon>Fungi</taxon>
        <taxon>Dikarya</taxon>
        <taxon>Basidiomycota</taxon>
        <taxon>Agaricomycotina</taxon>
        <taxon>Agaricomycetes</taxon>
        <taxon>Agaricomycetidae</taxon>
        <taxon>Boletales</taxon>
        <taxon>Boletineae</taxon>
        <taxon>Boletaceae</taxon>
        <taxon>Boletoideae</taxon>
        <taxon>Boletus</taxon>
    </lineage>
</organism>
<sequence>MLRFTFWCLFTVCVFATQVSFHSSHVEWQPAALGDNDLGDWSLDTSPHPNSTDHLVFETVHSLLQRWPNTRMRNGHAIVPGIIPKGTLLYHGTSSNVFPTMHEWFATDPEHSYMFCGFSVEAECRLFTIATTRPLKVVYFDGSSAAKLQDGALDTQDLLLWGEPRGGTAKEDMQRIEDICKWGGKYKVDAFVRMQMDFEVMLCDPTSGVRVISSSNLVSPLTQWPQKILLQVSAFEVMNAAAWHNRLPGETRVHLNLAGLVTFYDTQLAPSLVPIRAGQERWDHRVQGISSEDLSATRTRLEEVLTRPEGLSSGIDWASLIQVIVDRYAQRLDSVQYLLSAPTANPDDVLDLANKTQTELRVMLTPYLLLSAAPTHPPDETELDWATPVFRLCATTHTYSMDSELPFMTASEKLVLQAVRGTTREICRVVTKMWVAGVHAGIDPLLNTNDHFDVIKVAHLRNAWLEDLNHLMTWLDWSEWVKCNPACDREVHRGVLSLFRQAN</sequence>
<gene>
    <name evidence="2" type="ORF">JVT61DRAFT_8248</name>
</gene>
<accession>A0A8I2YY89</accession>
<keyword evidence="1" id="KW-0732">Signal</keyword>
<evidence type="ECO:0000313" key="2">
    <source>
        <dbReference type="EMBL" id="KAG6380159.1"/>
    </source>
</evidence>
<feature type="chain" id="PRO_5034366511" evidence="1">
    <location>
        <begin position="17"/>
        <end position="503"/>
    </location>
</feature>
<dbReference type="PANTHER" id="PTHR35204">
    <property type="entry name" value="YALI0A21131P"/>
    <property type="match status" value="1"/>
</dbReference>
<dbReference type="AlphaFoldDB" id="A0A8I2YY89"/>
<protein>
    <submittedName>
        <fullName evidence="2">Uncharacterized protein</fullName>
    </submittedName>
</protein>
<keyword evidence="3" id="KW-1185">Reference proteome</keyword>
<feature type="signal peptide" evidence="1">
    <location>
        <begin position="1"/>
        <end position="16"/>
    </location>
</feature>
<dbReference type="OrthoDB" id="10261782at2759"/>
<reference evidence="2" key="1">
    <citation type="submission" date="2021-03" db="EMBL/GenBank/DDBJ databases">
        <title>Evolutionary innovations through gain and loss of genes in the ectomycorrhizal Boletales.</title>
        <authorList>
            <person name="Wu G."/>
            <person name="Miyauchi S."/>
            <person name="Morin E."/>
            <person name="Yang Z.-L."/>
            <person name="Xu J."/>
            <person name="Martin F.M."/>
        </authorList>
    </citation>
    <scope>NUCLEOTIDE SEQUENCE</scope>
    <source>
        <strain evidence="2">BR01</strain>
    </source>
</reference>
<name>A0A8I2YY89_9AGAM</name>
<proteinExistence type="predicted"/>
<dbReference type="PANTHER" id="PTHR35204:SF1">
    <property type="entry name" value="ENTEROTOXIN"/>
    <property type="match status" value="1"/>
</dbReference>